<evidence type="ECO:0000256" key="2">
    <source>
        <dbReference type="ARBA" id="ARBA00023015"/>
    </source>
</evidence>
<dbReference type="GO" id="GO:0070411">
    <property type="term" value="F:I-SMAD binding"/>
    <property type="evidence" value="ECO:0007669"/>
    <property type="project" value="TreeGrafter"/>
</dbReference>
<evidence type="ECO:0000256" key="4">
    <source>
        <dbReference type="ARBA" id="ARBA00023242"/>
    </source>
</evidence>
<protein>
    <recommendedName>
        <fullName evidence="6">MH1 domain-containing protein</fullName>
    </recommendedName>
</protein>
<dbReference type="GO" id="GO:0060395">
    <property type="term" value="P:SMAD protein signal transduction"/>
    <property type="evidence" value="ECO:0007669"/>
    <property type="project" value="TreeGrafter"/>
</dbReference>
<evidence type="ECO:0000313" key="7">
    <source>
        <dbReference type="EMBL" id="GMT13653.1"/>
    </source>
</evidence>
<dbReference type="InterPro" id="IPR013790">
    <property type="entry name" value="Dwarfin"/>
</dbReference>
<feature type="region of interest" description="Disordered" evidence="5">
    <location>
        <begin position="1"/>
        <end position="30"/>
    </location>
</feature>
<dbReference type="PROSITE" id="PS51075">
    <property type="entry name" value="MH1"/>
    <property type="match status" value="1"/>
</dbReference>
<keyword evidence="4" id="KW-0539">Nucleus</keyword>
<feature type="non-terminal residue" evidence="7">
    <location>
        <position position="1"/>
    </location>
</feature>
<dbReference type="AlphaFoldDB" id="A0AAV5V3I5"/>
<dbReference type="PANTHER" id="PTHR13703">
    <property type="entry name" value="SMAD"/>
    <property type="match status" value="1"/>
</dbReference>
<dbReference type="InterPro" id="IPR003619">
    <property type="entry name" value="MAD_homology1_Dwarfin-type"/>
</dbReference>
<accession>A0AAV5V3I5</accession>
<dbReference type="GO" id="GO:0009653">
    <property type="term" value="P:anatomical structure morphogenesis"/>
    <property type="evidence" value="ECO:0007669"/>
    <property type="project" value="TreeGrafter"/>
</dbReference>
<evidence type="ECO:0000259" key="6">
    <source>
        <dbReference type="PROSITE" id="PS51075"/>
    </source>
</evidence>
<dbReference type="GO" id="GO:0030154">
    <property type="term" value="P:cell differentiation"/>
    <property type="evidence" value="ECO:0007669"/>
    <property type="project" value="TreeGrafter"/>
</dbReference>
<dbReference type="PANTHER" id="PTHR13703:SF62">
    <property type="entry name" value="SMAD PROTEIN DAF-3"/>
    <property type="match status" value="1"/>
</dbReference>
<feature type="region of interest" description="Disordered" evidence="5">
    <location>
        <begin position="494"/>
        <end position="609"/>
    </location>
</feature>
<feature type="domain" description="MH1" evidence="6">
    <location>
        <begin position="116"/>
        <end position="257"/>
    </location>
</feature>
<keyword evidence="3" id="KW-0804">Transcription</keyword>
<dbReference type="Pfam" id="PF03165">
    <property type="entry name" value="MH1"/>
    <property type="match status" value="1"/>
</dbReference>
<evidence type="ECO:0000256" key="3">
    <source>
        <dbReference type="ARBA" id="ARBA00023163"/>
    </source>
</evidence>
<sequence>HTMKDNRSQVSGNIRKKESQKSSLTKCGILGGMDPNNPFNILAAQSSAASNASLLFVQQATSPLVRTLPAIPTTVSLPTAPSSSVIQSTPPKKDRKYSNENEPGPSRRPGERPSINASQHDVCDYLMSFSISTDIEFSMKALESLHKKLKEKPIELESFIKSVDTKGAEPGGCCLVPRTLDGRLQVFGKKGFPHVIYAKIFRYEETNKIELKSLPICEFGFDKKELDLANLNAHQQPLPPVCVNPYHYQRVPAPDHIASLDVLMSQQNQAKLSPNTYMDTIPSSEGMFTSANIGLDNRRFLSLNQPATSSTQPPIVSAAHLPLLSPTRAAAAAVKQEPPATAAATAPAVDTAAMQQQLQLLRQYYPHAVISHSQAAAQPQPQQPAPLLALQSPDREPTPEPIRPLPEDEQVQWENAMVVAHPLIYQAWKGEERRLLTLDPPRFMQLPTADKMREWYEQNMRELQSRRERGEYNPAKTYVLDENNRGHLDRYFFDKEPSRRRSRPDDAGVKKEEEETDEETDVNPSKRIKTQLSVSDSARSADSPIDVVALDETSVSSASSVAPSLASHHTLPTLSSHHQTDSNLEVERDSSSEPSEHGGENNRNRDAHV</sequence>
<dbReference type="Gene3D" id="3.90.520.10">
    <property type="entry name" value="SMAD MH1 domain"/>
    <property type="match status" value="1"/>
</dbReference>
<feature type="compositionally biased region" description="Basic and acidic residues" evidence="5">
    <location>
        <begin position="585"/>
        <end position="609"/>
    </location>
</feature>
<dbReference type="GO" id="GO:0000981">
    <property type="term" value="F:DNA-binding transcription factor activity, RNA polymerase II-specific"/>
    <property type="evidence" value="ECO:0007669"/>
    <property type="project" value="TreeGrafter"/>
</dbReference>
<evidence type="ECO:0000313" key="8">
    <source>
        <dbReference type="Proteomes" id="UP001432322"/>
    </source>
</evidence>
<feature type="compositionally biased region" description="Low complexity" evidence="5">
    <location>
        <begin position="554"/>
        <end position="577"/>
    </location>
</feature>
<keyword evidence="2" id="KW-0805">Transcription regulation</keyword>
<feature type="compositionally biased region" description="Basic and acidic residues" evidence="5">
    <location>
        <begin position="494"/>
        <end position="513"/>
    </location>
</feature>
<dbReference type="GO" id="GO:0030509">
    <property type="term" value="P:BMP signaling pathway"/>
    <property type="evidence" value="ECO:0007669"/>
    <property type="project" value="TreeGrafter"/>
</dbReference>
<dbReference type="InterPro" id="IPR036578">
    <property type="entry name" value="SMAD_MH1_sf"/>
</dbReference>
<reference evidence="7" key="1">
    <citation type="submission" date="2023-10" db="EMBL/GenBank/DDBJ databases">
        <title>Genome assembly of Pristionchus species.</title>
        <authorList>
            <person name="Yoshida K."/>
            <person name="Sommer R.J."/>
        </authorList>
    </citation>
    <scope>NUCLEOTIDE SEQUENCE</scope>
    <source>
        <strain evidence="7">RS5133</strain>
    </source>
</reference>
<evidence type="ECO:0000256" key="1">
    <source>
        <dbReference type="ARBA" id="ARBA00004123"/>
    </source>
</evidence>
<feature type="region of interest" description="Disordered" evidence="5">
    <location>
        <begin position="76"/>
        <end position="115"/>
    </location>
</feature>
<dbReference type="SMART" id="SM00523">
    <property type="entry name" value="DWA"/>
    <property type="match status" value="1"/>
</dbReference>
<dbReference type="SUPFAM" id="SSF56366">
    <property type="entry name" value="SMAD MH1 domain"/>
    <property type="match status" value="1"/>
</dbReference>
<dbReference type="GO" id="GO:0000978">
    <property type="term" value="F:RNA polymerase II cis-regulatory region sequence-specific DNA binding"/>
    <property type="evidence" value="ECO:0007669"/>
    <property type="project" value="TreeGrafter"/>
</dbReference>
<proteinExistence type="predicted"/>
<feature type="compositionally biased region" description="Polar residues" evidence="5">
    <location>
        <begin position="530"/>
        <end position="540"/>
    </location>
</feature>
<dbReference type="GO" id="GO:0071144">
    <property type="term" value="C:heteromeric SMAD protein complex"/>
    <property type="evidence" value="ECO:0007669"/>
    <property type="project" value="TreeGrafter"/>
</dbReference>
<keyword evidence="8" id="KW-1185">Reference proteome</keyword>
<evidence type="ECO:0000256" key="5">
    <source>
        <dbReference type="SAM" id="MobiDB-lite"/>
    </source>
</evidence>
<dbReference type="EMBL" id="BTSY01000002">
    <property type="protein sequence ID" value="GMT13653.1"/>
    <property type="molecule type" value="Genomic_DNA"/>
</dbReference>
<comment type="subcellular location">
    <subcellularLocation>
        <location evidence="1">Nucleus</location>
    </subcellularLocation>
</comment>
<organism evidence="7 8">
    <name type="scientific">Pristionchus fissidentatus</name>
    <dbReference type="NCBI Taxonomy" id="1538716"/>
    <lineage>
        <taxon>Eukaryota</taxon>
        <taxon>Metazoa</taxon>
        <taxon>Ecdysozoa</taxon>
        <taxon>Nematoda</taxon>
        <taxon>Chromadorea</taxon>
        <taxon>Rhabditida</taxon>
        <taxon>Rhabditina</taxon>
        <taxon>Diplogasteromorpha</taxon>
        <taxon>Diplogasteroidea</taxon>
        <taxon>Neodiplogasteridae</taxon>
        <taxon>Pristionchus</taxon>
    </lineage>
</organism>
<dbReference type="GO" id="GO:0051239">
    <property type="term" value="P:regulation of multicellular organismal process"/>
    <property type="evidence" value="ECO:0007669"/>
    <property type="project" value="UniProtKB-ARBA"/>
</dbReference>
<comment type="caution">
    <text evidence="7">The sequence shown here is derived from an EMBL/GenBank/DDBJ whole genome shotgun (WGS) entry which is preliminary data.</text>
</comment>
<dbReference type="InterPro" id="IPR013019">
    <property type="entry name" value="MAD_homology_MH1"/>
</dbReference>
<dbReference type="Proteomes" id="UP001432322">
    <property type="component" value="Unassembled WGS sequence"/>
</dbReference>
<feature type="region of interest" description="Disordered" evidence="5">
    <location>
        <begin position="372"/>
        <end position="405"/>
    </location>
</feature>
<gene>
    <name evidence="7" type="ORF">PFISCL1PPCAC_4950</name>
</gene>
<feature type="compositionally biased region" description="Polar residues" evidence="5">
    <location>
        <begin position="76"/>
        <end position="90"/>
    </location>
</feature>
<name>A0AAV5V3I5_9BILA</name>
<feature type="compositionally biased region" description="Low complexity" evidence="5">
    <location>
        <begin position="373"/>
        <end position="392"/>
    </location>
</feature>